<dbReference type="AlphaFoldDB" id="A0A3N4K6C3"/>
<gene>
    <name evidence="1" type="ORF">L873DRAFT_659403</name>
</gene>
<reference evidence="1 2" key="1">
    <citation type="journal article" date="2018" name="Nat. Ecol. Evol.">
        <title>Pezizomycetes genomes reveal the molecular basis of ectomycorrhizal truffle lifestyle.</title>
        <authorList>
            <person name="Murat C."/>
            <person name="Payen T."/>
            <person name="Noel B."/>
            <person name="Kuo A."/>
            <person name="Morin E."/>
            <person name="Chen J."/>
            <person name="Kohler A."/>
            <person name="Krizsan K."/>
            <person name="Balestrini R."/>
            <person name="Da Silva C."/>
            <person name="Montanini B."/>
            <person name="Hainaut M."/>
            <person name="Levati E."/>
            <person name="Barry K.W."/>
            <person name="Belfiori B."/>
            <person name="Cichocki N."/>
            <person name="Clum A."/>
            <person name="Dockter R.B."/>
            <person name="Fauchery L."/>
            <person name="Guy J."/>
            <person name="Iotti M."/>
            <person name="Le Tacon F."/>
            <person name="Lindquist E.A."/>
            <person name="Lipzen A."/>
            <person name="Malagnac F."/>
            <person name="Mello A."/>
            <person name="Molinier V."/>
            <person name="Miyauchi S."/>
            <person name="Poulain J."/>
            <person name="Riccioni C."/>
            <person name="Rubini A."/>
            <person name="Sitrit Y."/>
            <person name="Splivallo R."/>
            <person name="Traeger S."/>
            <person name="Wang M."/>
            <person name="Zifcakova L."/>
            <person name="Wipf D."/>
            <person name="Zambonelli A."/>
            <person name="Paolocci F."/>
            <person name="Nowrousian M."/>
            <person name="Ottonello S."/>
            <person name="Baldrian P."/>
            <person name="Spatafora J.W."/>
            <person name="Henrissat B."/>
            <person name="Nagy L.G."/>
            <person name="Aury J.M."/>
            <person name="Wincker P."/>
            <person name="Grigoriev I.V."/>
            <person name="Bonfante P."/>
            <person name="Martin F.M."/>
        </authorList>
    </citation>
    <scope>NUCLEOTIDE SEQUENCE [LARGE SCALE GENOMIC DNA]</scope>
    <source>
        <strain evidence="1 2">120613-1</strain>
    </source>
</reference>
<keyword evidence="2" id="KW-1185">Reference proteome</keyword>
<name>A0A3N4K6C3_9PEZI</name>
<proteinExistence type="predicted"/>
<protein>
    <submittedName>
        <fullName evidence="1">Uncharacterized protein</fullName>
    </submittedName>
</protein>
<evidence type="ECO:0000313" key="1">
    <source>
        <dbReference type="EMBL" id="RPB01475.1"/>
    </source>
</evidence>
<sequence>MLEIFWNMVPQEVCMCIKNSLVWALKDGWEVLKLYFHHMPTTKPRNRPDNKGQHEVLNPVQPYLIDYGVVHEDKSGKYRQCEDKIGMAMSHHVGSMQVLISELWHRASSSLRTGFWVHVLPNSILHRVGLCWATSFDIWVRRVCVFQIMHDHSFTMVDLLL</sequence>
<accession>A0A3N4K6C3</accession>
<dbReference type="EMBL" id="ML120373">
    <property type="protein sequence ID" value="RPB01475.1"/>
    <property type="molecule type" value="Genomic_DNA"/>
</dbReference>
<dbReference type="Proteomes" id="UP000276215">
    <property type="component" value="Unassembled WGS sequence"/>
</dbReference>
<evidence type="ECO:0000313" key="2">
    <source>
        <dbReference type="Proteomes" id="UP000276215"/>
    </source>
</evidence>
<organism evidence="1 2">
    <name type="scientific">Choiromyces venosus 120613-1</name>
    <dbReference type="NCBI Taxonomy" id="1336337"/>
    <lineage>
        <taxon>Eukaryota</taxon>
        <taxon>Fungi</taxon>
        <taxon>Dikarya</taxon>
        <taxon>Ascomycota</taxon>
        <taxon>Pezizomycotina</taxon>
        <taxon>Pezizomycetes</taxon>
        <taxon>Pezizales</taxon>
        <taxon>Tuberaceae</taxon>
        <taxon>Choiromyces</taxon>
    </lineage>
</organism>